<dbReference type="AlphaFoldDB" id="A0A3S7X2F0"/>
<reference evidence="6" key="2">
    <citation type="submission" date="2019-02" db="EMBL/GenBank/DDBJ databases">
        <title>FDA dAtabase for Regulatory Grade micrObial Sequences (FDA-ARGOS): Supporting development and validation of Infectious Disease Dx tests.</title>
        <authorList>
            <person name="Duncan R."/>
            <person name="Fisher C."/>
            <person name="Tallon L."/>
            <person name="Sadzewicz L."/>
            <person name="Sengamalay N."/>
            <person name="Ott S."/>
            <person name="Godinez A."/>
            <person name="Nagaraj S."/>
            <person name="Vavikolanu K."/>
            <person name="Nadendla S."/>
            <person name="Aluvathingal J."/>
            <person name="Sichtig H."/>
        </authorList>
    </citation>
    <scope>NUCLEOTIDE SEQUENCE [LARGE SCALE GENOMIC DNA]</scope>
    <source>
        <strain evidence="6">FDAARGOS_361</strain>
    </source>
</reference>
<dbReference type="EMBL" id="RHLC01000014">
    <property type="protein sequence ID" value="TPP52785.1"/>
    <property type="molecule type" value="Genomic_DNA"/>
</dbReference>
<keyword evidence="5" id="KW-1185">Reference proteome</keyword>
<evidence type="ECO:0000313" key="6">
    <source>
        <dbReference type="Proteomes" id="UP000318447"/>
    </source>
</evidence>
<evidence type="ECO:0000313" key="5">
    <source>
        <dbReference type="Proteomes" id="UP000274082"/>
    </source>
</evidence>
<proteinExistence type="predicted"/>
<dbReference type="VEuPathDB" id="TriTrypDB:LDHU3_29.2250"/>
<dbReference type="EMBL" id="LR812649">
    <property type="protein sequence ID" value="CAC5431866.1"/>
    <property type="molecule type" value="Genomic_DNA"/>
</dbReference>
<evidence type="ECO:0000313" key="3">
    <source>
        <dbReference type="EMBL" id="CAC5431866.1"/>
    </source>
</evidence>
<accession>A0A3S7X2F0</accession>
<name>A0A3S7X2F0_LEIDO</name>
<evidence type="ECO:0000313" key="2">
    <source>
        <dbReference type="EMBL" id="AYU80646.1"/>
    </source>
</evidence>
<feature type="region of interest" description="Disordered" evidence="1">
    <location>
        <begin position="21"/>
        <end position="75"/>
    </location>
</feature>
<protein>
    <submittedName>
        <fullName evidence="3">Hypothetical_protein</fullName>
    </submittedName>
</protein>
<gene>
    <name evidence="4" type="ORF">CGC21_28300</name>
    <name evidence="2" type="ORF">LdCL_290021000</name>
    <name evidence="3" type="ORF">LDHU3_29.2250</name>
</gene>
<evidence type="ECO:0000313" key="4">
    <source>
        <dbReference type="EMBL" id="TPP52785.1"/>
    </source>
</evidence>
<evidence type="ECO:0000256" key="1">
    <source>
        <dbReference type="SAM" id="MobiDB-lite"/>
    </source>
</evidence>
<reference evidence="4" key="3">
    <citation type="submission" date="2019-02" db="EMBL/GenBank/DDBJ databases">
        <title>FDA dAtabase for Regulatory Grade micrObial Sequences (FDA-ARGOS): Supporting development and validation of Infectious Disease Dx tests.</title>
        <authorList>
            <person name="Duncan R."/>
            <person name="Fisher C."/>
            <person name="Tallon L.J."/>
            <person name="Sadzewicz L."/>
            <person name="Sengamalay N."/>
            <person name="Ott S."/>
            <person name="Godinez A."/>
            <person name="Nagaraj S."/>
            <person name="Nadendla S."/>
            <person name="Sichtig H."/>
        </authorList>
    </citation>
    <scope>NUCLEOTIDE SEQUENCE</scope>
    <source>
        <strain evidence="4">FDAARGOS_361</strain>
    </source>
</reference>
<feature type="region of interest" description="Disordered" evidence="1">
    <location>
        <begin position="97"/>
        <end position="120"/>
    </location>
</feature>
<dbReference type="VEuPathDB" id="TriTrypDB:LdCL_290021000"/>
<sequence length="143" mass="15257">MAAASSVRKSKPTTCWRRCCSRSQRDISGRAPAAWKEGLTAPLLKPHRPDGGSTSYRPCGADQRSMQATRTNDRVTTAQSIWATGSSHGILASRAHRSTTDPVGLPHHSVVQRQPGAKTRAGLVSSTLARVARQSAACHHHGA</sequence>
<dbReference type="EMBL" id="CP029528">
    <property type="protein sequence ID" value="AYU80646.1"/>
    <property type="molecule type" value="Genomic_DNA"/>
</dbReference>
<dbReference type="Proteomes" id="UP000274082">
    <property type="component" value="Chromosome 29"/>
</dbReference>
<feature type="compositionally biased region" description="Polar residues" evidence="1">
    <location>
        <begin position="64"/>
        <end position="75"/>
    </location>
</feature>
<organism evidence="2 5">
    <name type="scientific">Leishmania donovani</name>
    <dbReference type="NCBI Taxonomy" id="5661"/>
    <lineage>
        <taxon>Eukaryota</taxon>
        <taxon>Discoba</taxon>
        <taxon>Euglenozoa</taxon>
        <taxon>Kinetoplastea</taxon>
        <taxon>Metakinetoplastina</taxon>
        <taxon>Trypanosomatida</taxon>
        <taxon>Trypanosomatidae</taxon>
        <taxon>Leishmaniinae</taxon>
        <taxon>Leishmania</taxon>
    </lineage>
</organism>
<reference evidence="2 5" key="1">
    <citation type="journal article" date="2018" name="Sci. Rep.">
        <title>A complete Leishmania donovani reference genome identifies novel genetic variations associated with virulence.</title>
        <authorList>
            <person name="Lypaczewski P."/>
            <person name="Hoshizaki J."/>
            <person name="Zhang W.-W."/>
            <person name="McCall L.-I."/>
            <person name="Torcivia-Rodriguez J."/>
            <person name="Simonyan V."/>
            <person name="Kaur A."/>
            <person name="Dewar K."/>
            <person name="Matlashewski G."/>
        </authorList>
    </citation>
    <scope>NUCLEOTIDE SEQUENCE [LARGE SCALE GENOMIC DNA]</scope>
    <source>
        <strain evidence="2 5">LdCL</strain>
    </source>
</reference>
<reference evidence="3" key="4">
    <citation type="submission" date="2020-06" db="EMBL/GenBank/DDBJ databases">
        <authorList>
            <person name="Camacho E."/>
            <person name="Gonzalez-de la Fuente S."/>
            <person name="Rastrojo A."/>
            <person name="Peiro-Pastor R."/>
            <person name="Solana JC."/>
            <person name="Tabera L."/>
            <person name="Gamarro F."/>
            <person name="Carrasco-Ramiro F."/>
            <person name="Requena JM."/>
            <person name="Aguado B."/>
        </authorList>
    </citation>
    <scope>NUCLEOTIDE SEQUENCE</scope>
</reference>
<dbReference type="Proteomes" id="UP000601710">
    <property type="component" value="Chromosome 29"/>
</dbReference>
<dbReference type="Proteomes" id="UP000318447">
    <property type="component" value="Unassembled WGS sequence"/>
</dbReference>